<evidence type="ECO:0000313" key="13">
    <source>
        <dbReference type="Proteomes" id="UP000245839"/>
    </source>
</evidence>
<sequence length="183" mass="19419">MEMIWIARLRRLNAGIAVATGAVLLACAAFVLIDIVLRGLGLPSLGGTEEIAGYVMAVATAWGMSYALLELGHVRIDLLRARGGARVRAALDVLSMAILSATVVFIAIKAWPVVERSITMGSRANTPLETPLAWAQVPWFAGWVWFAAMACLLTALSASLVLRGRLDEAEAAIGAFAEADTLK</sequence>
<evidence type="ECO:0000259" key="10">
    <source>
        <dbReference type="Pfam" id="PF04290"/>
    </source>
</evidence>
<feature type="transmembrane region" description="Helical" evidence="9">
    <location>
        <begin position="89"/>
        <end position="111"/>
    </location>
</feature>
<dbReference type="AlphaFoldDB" id="A0A2Y9AZY4"/>
<feature type="transmembrane region" description="Helical" evidence="9">
    <location>
        <begin position="51"/>
        <end position="69"/>
    </location>
</feature>
<dbReference type="InterPro" id="IPR007387">
    <property type="entry name" value="TRAP_DctQ"/>
</dbReference>
<evidence type="ECO:0000256" key="2">
    <source>
        <dbReference type="ARBA" id="ARBA00022448"/>
    </source>
</evidence>
<comment type="subcellular location">
    <subcellularLocation>
        <location evidence="1 9">Cell inner membrane</location>
        <topology evidence="1 9">Multi-pass membrane protein</topology>
    </subcellularLocation>
</comment>
<reference evidence="12 14" key="1">
    <citation type="submission" date="2016-10" db="EMBL/GenBank/DDBJ databases">
        <authorList>
            <person name="Cai Z."/>
        </authorList>
    </citation>
    <scope>NUCLEOTIDE SEQUENCE [LARGE SCALE GENOMIC DNA]</scope>
    <source>
        <strain evidence="12 14">DSM 25227</strain>
    </source>
</reference>
<accession>A0A2Y9AZY4</accession>
<keyword evidence="7 9" id="KW-0472">Membrane</keyword>
<keyword evidence="2 9" id="KW-0813">Transport</keyword>
<evidence type="ECO:0000256" key="5">
    <source>
        <dbReference type="ARBA" id="ARBA00022692"/>
    </source>
</evidence>
<gene>
    <name evidence="11" type="ORF">BCF38_10845</name>
    <name evidence="12" type="ORF">SAMN05421539_10845</name>
</gene>
<dbReference type="PANTHER" id="PTHR35011">
    <property type="entry name" value="2,3-DIKETO-L-GULONATE TRAP TRANSPORTER SMALL PERMEASE PROTEIN YIAM"/>
    <property type="match status" value="1"/>
</dbReference>
<proteinExistence type="inferred from homology"/>
<dbReference type="Pfam" id="PF04290">
    <property type="entry name" value="DctQ"/>
    <property type="match status" value="1"/>
</dbReference>
<feature type="transmembrane region" description="Helical" evidence="9">
    <location>
        <begin position="12"/>
        <end position="31"/>
    </location>
</feature>
<keyword evidence="4 9" id="KW-0997">Cell inner membrane</keyword>
<evidence type="ECO:0000256" key="6">
    <source>
        <dbReference type="ARBA" id="ARBA00022989"/>
    </source>
</evidence>
<comment type="similarity">
    <text evidence="8 9">Belongs to the TRAP transporter small permease family.</text>
</comment>
<evidence type="ECO:0000313" key="11">
    <source>
        <dbReference type="EMBL" id="PWJ16531.1"/>
    </source>
</evidence>
<dbReference type="InterPro" id="IPR055348">
    <property type="entry name" value="DctQ"/>
</dbReference>
<dbReference type="PANTHER" id="PTHR35011:SF10">
    <property type="entry name" value="TRAP TRANSPORTER SMALL PERMEASE PROTEIN"/>
    <property type="match status" value="1"/>
</dbReference>
<dbReference type="GO" id="GO:0015740">
    <property type="term" value="P:C4-dicarboxylate transport"/>
    <property type="evidence" value="ECO:0007669"/>
    <property type="project" value="TreeGrafter"/>
</dbReference>
<reference evidence="11 13" key="2">
    <citation type="submission" date="2018-03" db="EMBL/GenBank/DDBJ databases">
        <title>Genomic Encyclopedia of Archaeal and Bacterial Type Strains, Phase II (KMG-II): from individual species to whole genera.</title>
        <authorList>
            <person name="Goeker M."/>
        </authorList>
    </citation>
    <scope>NUCLEOTIDE SEQUENCE [LARGE SCALE GENOMIC DNA]</scope>
    <source>
        <strain evidence="11 13">DSM 25227</strain>
    </source>
</reference>
<evidence type="ECO:0000256" key="4">
    <source>
        <dbReference type="ARBA" id="ARBA00022519"/>
    </source>
</evidence>
<comment type="subunit">
    <text evidence="9">The complex comprises the extracytoplasmic solute receptor protein and the two transmembrane proteins.</text>
</comment>
<dbReference type="EMBL" id="UETC01000008">
    <property type="protein sequence ID" value="SSA48768.1"/>
    <property type="molecule type" value="Genomic_DNA"/>
</dbReference>
<evidence type="ECO:0000256" key="1">
    <source>
        <dbReference type="ARBA" id="ARBA00004429"/>
    </source>
</evidence>
<dbReference type="GO" id="GO:0022857">
    <property type="term" value="F:transmembrane transporter activity"/>
    <property type="evidence" value="ECO:0007669"/>
    <property type="project" value="UniProtKB-UniRule"/>
</dbReference>
<comment type="function">
    <text evidence="9">Part of the tripartite ATP-independent periplasmic (TRAP) transport system.</text>
</comment>
<keyword evidence="5 9" id="KW-0812">Transmembrane</keyword>
<dbReference type="Proteomes" id="UP000251571">
    <property type="component" value="Unassembled WGS sequence"/>
</dbReference>
<dbReference type="GO" id="GO:0005886">
    <property type="term" value="C:plasma membrane"/>
    <property type="evidence" value="ECO:0007669"/>
    <property type="project" value="UniProtKB-SubCell"/>
</dbReference>
<feature type="transmembrane region" description="Helical" evidence="9">
    <location>
        <begin position="140"/>
        <end position="162"/>
    </location>
</feature>
<feature type="domain" description="Tripartite ATP-independent periplasmic transporters DctQ component" evidence="10">
    <location>
        <begin position="29"/>
        <end position="152"/>
    </location>
</feature>
<evidence type="ECO:0000256" key="3">
    <source>
        <dbReference type="ARBA" id="ARBA00022475"/>
    </source>
</evidence>
<dbReference type="OrthoDB" id="6160477at2"/>
<dbReference type="EMBL" id="QGDJ01000008">
    <property type="protein sequence ID" value="PWJ16531.1"/>
    <property type="molecule type" value="Genomic_DNA"/>
</dbReference>
<evidence type="ECO:0000313" key="14">
    <source>
        <dbReference type="Proteomes" id="UP000251571"/>
    </source>
</evidence>
<keyword evidence="3" id="KW-1003">Cell membrane</keyword>
<evidence type="ECO:0000256" key="8">
    <source>
        <dbReference type="ARBA" id="ARBA00038436"/>
    </source>
</evidence>
<dbReference type="Proteomes" id="UP000245839">
    <property type="component" value="Unassembled WGS sequence"/>
</dbReference>
<name>A0A2Y9AZY4_9RHOB</name>
<evidence type="ECO:0000256" key="9">
    <source>
        <dbReference type="RuleBase" id="RU369079"/>
    </source>
</evidence>
<organism evidence="12 14">
    <name type="scientific">Jannaschia seohaensis</name>
    <dbReference type="NCBI Taxonomy" id="475081"/>
    <lineage>
        <taxon>Bacteria</taxon>
        <taxon>Pseudomonadati</taxon>
        <taxon>Pseudomonadota</taxon>
        <taxon>Alphaproteobacteria</taxon>
        <taxon>Rhodobacterales</taxon>
        <taxon>Roseobacteraceae</taxon>
        <taxon>Jannaschia</taxon>
    </lineage>
</organism>
<protein>
    <recommendedName>
        <fullName evidence="9">TRAP transporter small permease protein</fullName>
    </recommendedName>
</protein>
<evidence type="ECO:0000313" key="12">
    <source>
        <dbReference type="EMBL" id="SSA48768.1"/>
    </source>
</evidence>
<evidence type="ECO:0000256" key="7">
    <source>
        <dbReference type="ARBA" id="ARBA00023136"/>
    </source>
</evidence>
<keyword evidence="6 9" id="KW-1133">Transmembrane helix</keyword>
<keyword evidence="13" id="KW-1185">Reference proteome</keyword>